<dbReference type="AlphaFoldDB" id="A0A941EHM8"/>
<evidence type="ECO:0000313" key="2">
    <source>
        <dbReference type="EMBL" id="MBR7827809.1"/>
    </source>
</evidence>
<dbReference type="SMART" id="SM00530">
    <property type="entry name" value="HTH_XRE"/>
    <property type="match status" value="1"/>
</dbReference>
<dbReference type="SUPFAM" id="SSF47413">
    <property type="entry name" value="lambda repressor-like DNA-binding domains"/>
    <property type="match status" value="1"/>
</dbReference>
<dbReference type="GO" id="GO:0003677">
    <property type="term" value="F:DNA binding"/>
    <property type="evidence" value="ECO:0007669"/>
    <property type="project" value="InterPro"/>
</dbReference>
<dbReference type="InterPro" id="IPR010982">
    <property type="entry name" value="Lambda_DNA-bd_dom_sf"/>
</dbReference>
<dbReference type="InterPro" id="IPR001387">
    <property type="entry name" value="Cro/C1-type_HTH"/>
</dbReference>
<dbReference type="Pfam" id="PF13560">
    <property type="entry name" value="HTH_31"/>
    <property type="match status" value="1"/>
</dbReference>
<reference evidence="2" key="1">
    <citation type="submission" date="2021-04" db="EMBL/GenBank/DDBJ databases">
        <title>Genome based classification of Actinospica acidithermotolerans sp. nov., an actinobacterium isolated from an Indonesian hot spring.</title>
        <authorList>
            <person name="Kusuma A.B."/>
            <person name="Putra K.E."/>
            <person name="Nafisah S."/>
            <person name="Loh J."/>
            <person name="Nouioui I."/>
            <person name="Goodfellow M."/>
        </authorList>
    </citation>
    <scope>NUCLEOTIDE SEQUENCE</scope>
    <source>
        <strain evidence="2">MGRD01-02</strain>
    </source>
</reference>
<comment type="caution">
    <text evidence="2">The sequence shown here is derived from an EMBL/GenBank/DDBJ whole genome shotgun (WGS) entry which is preliminary data.</text>
</comment>
<feature type="domain" description="HTH cro/C1-type" evidence="1">
    <location>
        <begin position="14"/>
        <end position="69"/>
    </location>
</feature>
<dbReference type="PROSITE" id="PS50943">
    <property type="entry name" value="HTH_CROC1"/>
    <property type="match status" value="1"/>
</dbReference>
<proteinExistence type="predicted"/>
<dbReference type="EMBL" id="JAGSOH010000042">
    <property type="protein sequence ID" value="MBR7827809.1"/>
    <property type="molecule type" value="Genomic_DNA"/>
</dbReference>
<evidence type="ECO:0000259" key="1">
    <source>
        <dbReference type="PROSITE" id="PS50943"/>
    </source>
</evidence>
<protein>
    <submittedName>
        <fullName evidence="2">Helix-turn-helix transcriptional regulator</fullName>
    </submittedName>
</protein>
<evidence type="ECO:0000313" key="3">
    <source>
        <dbReference type="Proteomes" id="UP000676325"/>
    </source>
</evidence>
<dbReference type="RefSeq" id="WP_212518951.1">
    <property type="nucleotide sequence ID" value="NZ_JAGSOH010000042.1"/>
</dbReference>
<dbReference type="Gene3D" id="1.10.260.40">
    <property type="entry name" value="lambda repressor-like DNA-binding domains"/>
    <property type="match status" value="1"/>
</dbReference>
<name>A0A941EHM8_9ACTN</name>
<accession>A0A941EHM8</accession>
<dbReference type="CDD" id="cd00093">
    <property type="entry name" value="HTH_XRE"/>
    <property type="match status" value="1"/>
</dbReference>
<organism evidence="2 3">
    <name type="scientific">Actinospica acidithermotolerans</name>
    <dbReference type="NCBI Taxonomy" id="2828514"/>
    <lineage>
        <taxon>Bacteria</taxon>
        <taxon>Bacillati</taxon>
        <taxon>Actinomycetota</taxon>
        <taxon>Actinomycetes</taxon>
        <taxon>Catenulisporales</taxon>
        <taxon>Actinospicaceae</taxon>
        <taxon>Actinospica</taxon>
    </lineage>
</organism>
<keyword evidence="3" id="KW-1185">Reference proteome</keyword>
<sequence length="399" mass="44205">MSEVPIHETPGDRVRMLRRRAGLSQRELGQRAGHGQQWVSQVERGDIELDKVSVVNELARALRCHPREILGTPNFATPAERANDAADDLVRQLRRLDLPPDLAAHRALPELEADLEELVVLRGEAKYAQLGARTVALIAELHAASAAPSQRDRERAFRILTHACKEAHSFGYGLGHPHLIELATSRARWCAERSDDPLLPALADYMAARDAWTTADWRDAMLLVDRAIDTVADAHAESKRAASLTGALHLRGAITSARSNDGDGAYARLEEAAIQAQLAKGADPYLNWFSIGNVNLHRVAVAVELGDGVEAVRRSKGLIIPKGLPNSRLAHHYLDTARGFVWVNEIERGLSALERAYRIAPQLVRHHPMAQATVRSLLRAERRSTRERLRTMADRLDVN</sequence>
<dbReference type="Proteomes" id="UP000676325">
    <property type="component" value="Unassembled WGS sequence"/>
</dbReference>
<gene>
    <name evidence="2" type="ORF">KDK95_15930</name>
</gene>